<protein>
    <submittedName>
        <fullName evidence="2">DUF2312 domain-containing protein</fullName>
    </submittedName>
</protein>
<keyword evidence="1" id="KW-1185">Reference proteome</keyword>
<dbReference type="AlphaFoldDB" id="A0A1I8C0Z0"/>
<organism evidence="1 2">
    <name type="scientific">Meloidogyne hapla</name>
    <name type="common">Root-knot nematode worm</name>
    <dbReference type="NCBI Taxonomy" id="6305"/>
    <lineage>
        <taxon>Eukaryota</taxon>
        <taxon>Metazoa</taxon>
        <taxon>Ecdysozoa</taxon>
        <taxon>Nematoda</taxon>
        <taxon>Chromadorea</taxon>
        <taxon>Rhabditida</taxon>
        <taxon>Tylenchina</taxon>
        <taxon>Tylenchomorpha</taxon>
        <taxon>Tylenchoidea</taxon>
        <taxon>Meloidogynidae</taxon>
        <taxon>Meloidogyninae</taxon>
        <taxon>Meloidogyne</taxon>
    </lineage>
</organism>
<name>A0A1I8C0Z0_MELHA</name>
<reference evidence="2" key="1">
    <citation type="submission" date="2016-11" db="UniProtKB">
        <authorList>
            <consortium name="WormBaseParasite"/>
        </authorList>
    </citation>
    <scope>IDENTIFICATION</scope>
</reference>
<evidence type="ECO:0000313" key="2">
    <source>
        <dbReference type="WBParaSite" id="MhA1_Contig945.frz3.gene21"/>
    </source>
</evidence>
<dbReference type="WBParaSite" id="MhA1_Contig945.frz3.gene21">
    <property type="protein sequence ID" value="MhA1_Contig945.frz3.gene21"/>
    <property type="gene ID" value="MhA1_Contig945.frz3.gene21"/>
</dbReference>
<proteinExistence type="predicted"/>
<evidence type="ECO:0000313" key="1">
    <source>
        <dbReference type="Proteomes" id="UP000095281"/>
    </source>
</evidence>
<sequence length="71" mass="7809">MTLEREQIVAQLREKIGQGEAGGSGGQTSEEVDNEIGTYVRSMSVQDQLALLQELTGKSVDQIEIKKKEDD</sequence>
<dbReference type="Proteomes" id="UP000095281">
    <property type="component" value="Unplaced"/>
</dbReference>
<accession>A0A1I8C0Z0</accession>